<feature type="domain" description="Tryptophan synthase beta chain-like PALP" evidence="4">
    <location>
        <begin position="17"/>
        <end position="286"/>
    </location>
</feature>
<dbReference type="InterPro" id="IPR000634">
    <property type="entry name" value="Ser/Thr_deHydtase_PyrdxlP-BS"/>
</dbReference>
<accession>A0A2A9FDR0</accession>
<reference evidence="5 6" key="1">
    <citation type="submission" date="2017-10" db="EMBL/GenBank/DDBJ databases">
        <title>Sequencing the genomes of 1000 actinobacteria strains.</title>
        <authorList>
            <person name="Klenk H.-P."/>
        </authorList>
    </citation>
    <scope>NUCLEOTIDE SEQUENCE [LARGE SCALE GENOMIC DNA]</scope>
    <source>
        <strain evidence="5 6">DSM 46092</strain>
    </source>
</reference>
<protein>
    <submittedName>
        <fullName evidence="5">Threonine dehydratase</fullName>
    </submittedName>
</protein>
<dbReference type="PROSITE" id="PS00165">
    <property type="entry name" value="DEHYDRATASE_SER_THR"/>
    <property type="match status" value="1"/>
</dbReference>
<keyword evidence="2" id="KW-0663">Pyridoxal phosphate</keyword>
<dbReference type="InterPro" id="IPR001926">
    <property type="entry name" value="TrpB-like_PALP"/>
</dbReference>
<dbReference type="GO" id="GO:0030170">
    <property type="term" value="F:pyridoxal phosphate binding"/>
    <property type="evidence" value="ECO:0007669"/>
    <property type="project" value="InterPro"/>
</dbReference>
<evidence type="ECO:0000256" key="3">
    <source>
        <dbReference type="ARBA" id="ARBA00023239"/>
    </source>
</evidence>
<dbReference type="PANTHER" id="PTHR48078">
    <property type="entry name" value="THREONINE DEHYDRATASE, MITOCHONDRIAL-RELATED"/>
    <property type="match status" value="1"/>
</dbReference>
<proteinExistence type="predicted"/>
<keyword evidence="3" id="KW-0456">Lyase</keyword>
<dbReference type="GO" id="GO:0003941">
    <property type="term" value="F:L-serine ammonia-lyase activity"/>
    <property type="evidence" value="ECO:0007669"/>
    <property type="project" value="TreeGrafter"/>
</dbReference>
<dbReference type="EMBL" id="PDJK01000002">
    <property type="protein sequence ID" value="PFG48702.1"/>
    <property type="molecule type" value="Genomic_DNA"/>
</dbReference>
<gene>
    <name evidence="5" type="ORF">ATK36_3807</name>
</gene>
<comment type="caution">
    <text evidence="5">The sequence shown here is derived from an EMBL/GenBank/DDBJ whole genome shotgun (WGS) entry which is preliminary data.</text>
</comment>
<evidence type="ECO:0000313" key="6">
    <source>
        <dbReference type="Proteomes" id="UP000243542"/>
    </source>
</evidence>
<evidence type="ECO:0000313" key="5">
    <source>
        <dbReference type="EMBL" id="PFG48702.1"/>
    </source>
</evidence>
<dbReference type="AlphaFoldDB" id="A0A2A9FDR0"/>
<dbReference type="GO" id="GO:0009097">
    <property type="term" value="P:isoleucine biosynthetic process"/>
    <property type="evidence" value="ECO:0007669"/>
    <property type="project" value="TreeGrafter"/>
</dbReference>
<evidence type="ECO:0000259" key="4">
    <source>
        <dbReference type="Pfam" id="PF00291"/>
    </source>
</evidence>
<organism evidence="5 6">
    <name type="scientific">Amycolatopsis sulphurea</name>
    <dbReference type="NCBI Taxonomy" id="76022"/>
    <lineage>
        <taxon>Bacteria</taxon>
        <taxon>Bacillati</taxon>
        <taxon>Actinomycetota</taxon>
        <taxon>Actinomycetes</taxon>
        <taxon>Pseudonocardiales</taxon>
        <taxon>Pseudonocardiaceae</taxon>
        <taxon>Amycolatopsis</taxon>
    </lineage>
</organism>
<comment type="cofactor">
    <cofactor evidence="1">
        <name>pyridoxal 5'-phosphate</name>
        <dbReference type="ChEBI" id="CHEBI:597326"/>
    </cofactor>
</comment>
<dbReference type="SUPFAM" id="SSF53686">
    <property type="entry name" value="Tryptophan synthase beta subunit-like PLP-dependent enzymes"/>
    <property type="match status" value="1"/>
</dbReference>
<sequence>MSSTPAPADVQAAAERIRPHVRRTPLLRTEIDGRPLVLKLEHLQRSGSFKLRGAVNALLAGPRPDQVVTASGGNHGLGVATAAQALGLPAVVYVPETVPEAKATGIEATGAKLVRHGATYAEAAAAARAVAKQPGTRYLHAYDDPDVIAGQGTVTAEIVADAPDVDAIVVAVGGGGLASGTMLAADGRAVFAVEPQQCQALHAALEAGEPVDVTIDSVAASALGATRIGTLPFEILSSRSVTSVLVTDAEMIAARDRLWHEFRLVVEPAAAAPLAAWLVGRVPAELPCLVLCGANTAVSYA</sequence>
<dbReference type="GO" id="GO:0004794">
    <property type="term" value="F:threonine deaminase activity"/>
    <property type="evidence" value="ECO:0007669"/>
    <property type="project" value="TreeGrafter"/>
</dbReference>
<keyword evidence="6" id="KW-1185">Reference proteome</keyword>
<dbReference type="Pfam" id="PF00291">
    <property type="entry name" value="PALP"/>
    <property type="match status" value="1"/>
</dbReference>
<dbReference type="InterPro" id="IPR036052">
    <property type="entry name" value="TrpB-like_PALP_sf"/>
</dbReference>
<dbReference type="Gene3D" id="3.40.50.1100">
    <property type="match status" value="2"/>
</dbReference>
<dbReference type="PANTHER" id="PTHR48078:SF6">
    <property type="entry name" value="L-THREONINE DEHYDRATASE CATABOLIC TDCB"/>
    <property type="match status" value="1"/>
</dbReference>
<dbReference type="Proteomes" id="UP000243542">
    <property type="component" value="Unassembled WGS sequence"/>
</dbReference>
<dbReference type="GO" id="GO:0006567">
    <property type="term" value="P:L-threonine catabolic process"/>
    <property type="evidence" value="ECO:0007669"/>
    <property type="project" value="TreeGrafter"/>
</dbReference>
<dbReference type="InterPro" id="IPR050147">
    <property type="entry name" value="Ser/Thr_Dehydratase"/>
</dbReference>
<evidence type="ECO:0000256" key="2">
    <source>
        <dbReference type="ARBA" id="ARBA00022898"/>
    </source>
</evidence>
<name>A0A2A9FDR0_9PSEU</name>
<dbReference type="RefSeq" id="WP_098514995.1">
    <property type="nucleotide sequence ID" value="NZ_JBIAKZ010000052.1"/>
</dbReference>
<dbReference type="NCBIfam" id="NF006094">
    <property type="entry name" value="PRK08246.1"/>
    <property type="match status" value="1"/>
</dbReference>
<evidence type="ECO:0000256" key="1">
    <source>
        <dbReference type="ARBA" id="ARBA00001933"/>
    </source>
</evidence>
<dbReference type="GO" id="GO:0006565">
    <property type="term" value="P:L-serine catabolic process"/>
    <property type="evidence" value="ECO:0007669"/>
    <property type="project" value="TreeGrafter"/>
</dbReference>